<evidence type="ECO:0000313" key="2">
    <source>
        <dbReference type="Proteomes" id="UP000682782"/>
    </source>
</evidence>
<proteinExistence type="predicted"/>
<gene>
    <name evidence="1" type="ORF">JYE49_04680</name>
</gene>
<keyword evidence="2" id="KW-1185">Reference proteome</keyword>
<accession>A0AC61N7R0</accession>
<sequence>MIELRTFTEEEYHQFFRHYESDPMMDPSPFHYNKEQISRSYAYNHDGYRDDYVHFGIFQDNQPVGSFQLKRMNREKGVCEFGIILQNDSCKNRGIGTEAIRLGMEAARDLYGMKTLIGDTMGRNKRMIRVFEKLGFQLTERISASFELPDGQKEDRLVYTINLTEENPK</sequence>
<protein>
    <submittedName>
        <fullName evidence="1">GNAT family N-acetyltransferase</fullName>
    </submittedName>
</protein>
<dbReference type="EMBL" id="CP068393">
    <property type="protein sequence ID" value="QUC67996.1"/>
    <property type="molecule type" value="Genomic_DNA"/>
</dbReference>
<evidence type="ECO:0000313" key="1">
    <source>
        <dbReference type="EMBL" id="QUC67996.1"/>
    </source>
</evidence>
<name>A0AC61N7R0_9FIRM</name>
<reference evidence="1" key="1">
    <citation type="submission" date="2021-01" db="EMBL/GenBank/DDBJ databases">
        <title>Complete genome sequence of Clostridiales bacterium R-7.</title>
        <authorList>
            <person name="Mahoney-Kurpe S.C."/>
            <person name="Palevich N."/>
            <person name="Koike S."/>
            <person name="Moon C.D."/>
            <person name="Attwood G.T."/>
        </authorList>
    </citation>
    <scope>NUCLEOTIDE SEQUENCE</scope>
    <source>
        <strain evidence="1">R-7</strain>
    </source>
</reference>
<organism evidence="1 2">
    <name type="scientific">Aristaeella hokkaidonensis</name>
    <dbReference type="NCBI Taxonomy" id="3046382"/>
    <lineage>
        <taxon>Bacteria</taxon>
        <taxon>Bacillati</taxon>
        <taxon>Bacillota</taxon>
        <taxon>Clostridia</taxon>
        <taxon>Eubacteriales</taxon>
        <taxon>Aristaeellaceae</taxon>
        <taxon>Aristaeella</taxon>
    </lineage>
</organism>
<dbReference type="Proteomes" id="UP000682782">
    <property type="component" value="Chromosome"/>
</dbReference>